<dbReference type="InterPro" id="IPR031778">
    <property type="entry name" value="Sortilin_N"/>
</dbReference>
<dbReference type="Gene3D" id="2.130.10.10">
    <property type="entry name" value="YVTN repeat-like/Quinoprotein amine dehydrogenase"/>
    <property type="match status" value="4"/>
</dbReference>
<accession>A0A239D915</accession>
<keyword evidence="1" id="KW-0677">Repeat</keyword>
<protein>
    <submittedName>
        <fullName evidence="4">Sortilin, neurotensin receptor 3</fullName>
    </submittedName>
</protein>
<dbReference type="AlphaFoldDB" id="A0A239D915"/>
<dbReference type="InterPro" id="IPR036278">
    <property type="entry name" value="Sialidase_sf"/>
</dbReference>
<dbReference type="SUPFAM" id="SSF50939">
    <property type="entry name" value="Sialidases"/>
    <property type="match status" value="1"/>
</dbReference>
<dbReference type="PANTHER" id="PTHR12106">
    <property type="entry name" value="SORTILIN RELATED"/>
    <property type="match status" value="1"/>
</dbReference>
<name>A0A239D915_9FLAO</name>
<organism evidence="4 5">
    <name type="scientific">Dokdonia pacifica</name>
    <dbReference type="NCBI Taxonomy" id="1627892"/>
    <lineage>
        <taxon>Bacteria</taxon>
        <taxon>Pseudomonadati</taxon>
        <taxon>Bacteroidota</taxon>
        <taxon>Flavobacteriia</taxon>
        <taxon>Flavobacteriales</taxon>
        <taxon>Flavobacteriaceae</taxon>
        <taxon>Dokdonia</taxon>
    </lineage>
</organism>
<dbReference type="OrthoDB" id="9757809at2"/>
<keyword evidence="5" id="KW-1185">Reference proteome</keyword>
<sequence>MKTKNIFLGCLFASFTLVGTAQEIVLKGKELFGDITARQIGPALMSGRIIDMEVHPTNPQIIYTGTAGGGVWKSNDGGATYAPIFEEHIQSIGQVAIDPNDPDKTVWVGTGEIWTRNSVSIGDGLYRSKDGGVNWDKMGFENSERISGIEIHPKNSDVVYVAVLGSLWSESTERGIYKTTDGGKTWNNILYVDENTGAADFMMDPNNPDVLYAAMWEHRRTAWDFNSGGPGSALYKSTDGGTTWNKIHKGFPEGILGRIGIAVSPSDSNRVYAVIESEKDKGLYRSNDAGGSWELTNSDFSLTVRPFYFSRIVVDPKDSDVVVKGGLSGSISKDGGETFVPLGNMHSDIHDIVFDINNSDMMHVGTDGGVYRSWNQGTTMEIVSNLPLSQFYHISVDDAEPYRIYGGLQDNGSWYGPSSSPGGIEARDWVRVGVGDGFRVLKHPTKEILYSEMQGADNVWRYDMERNYTKNVKPLPVTGYDDLRFNWNAPMAVSAHQPDRFYMGSQYLHVSDNMGDTWKIISPDLTTNDPAKQPTKSGGLSNDTSGAEKHTTIFTIAESPMDENVLWVGTDDGNVQITKDGGKNWTNVTANIQGLPANTWVYHIEASVHGKGTAYAVFDGHARGDMKPYVYKTKDYGATWTSIVTDDIPLFARNIQEDYENEDLLFLGTENGLYITVNGGKNWSHFTNNFPHTAIHFLDLQKKTNDLVAGTHGRGVIIIDDISTLREVTQEVLAKKVHFFDTKPGTMVEEGGFGGGSTELEFVGPNPGTSVQLKYYLKKRHTFGKMTLEIQDMEGNKITTIPPGKSKGINIVRWNYNTKAPKNAAGKTLSFGAFQPMRAQAGTYKAVIKKGKDTYETTFEIKNDPKSFITAKEREAQQNTSQKLFDLQEDLAYMVYQMDEMIKNGENAITTNAKAKKTAQPLIDELNALKETLVITSGDNYVDSAPPQLREKLAQLYSDVAANFEAPSQAQLENLKLLSDRYTKAKTDFDQITSKRLSKFTKFAEKSGLSALDLQSKEDFLKS</sequence>
<evidence type="ECO:0000256" key="2">
    <source>
        <dbReference type="SAM" id="MobiDB-lite"/>
    </source>
</evidence>
<dbReference type="InterPro" id="IPR015943">
    <property type="entry name" value="WD40/YVTN_repeat-like_dom_sf"/>
</dbReference>
<evidence type="ECO:0000313" key="4">
    <source>
        <dbReference type="EMBL" id="SNS28855.1"/>
    </source>
</evidence>
<dbReference type="InterPro" id="IPR050310">
    <property type="entry name" value="VPS10-sortilin"/>
</dbReference>
<proteinExistence type="predicted"/>
<dbReference type="RefSeq" id="WP_089373677.1">
    <property type="nucleotide sequence ID" value="NZ_BMEP01000010.1"/>
</dbReference>
<gene>
    <name evidence="4" type="ORF">SAMN06265376_11053</name>
</gene>
<dbReference type="SUPFAM" id="SSF110296">
    <property type="entry name" value="Oligoxyloglucan reducing end-specific cellobiohydrolase"/>
    <property type="match status" value="1"/>
</dbReference>
<reference evidence="4 5" key="1">
    <citation type="submission" date="2017-06" db="EMBL/GenBank/DDBJ databases">
        <authorList>
            <person name="Kim H.J."/>
            <person name="Triplett B.A."/>
        </authorList>
    </citation>
    <scope>NUCLEOTIDE SEQUENCE [LARGE SCALE GENOMIC DNA]</scope>
    <source>
        <strain evidence="4 5">DSM 25597</strain>
    </source>
</reference>
<dbReference type="Pfam" id="PF15902">
    <property type="entry name" value="Sortilin-Vps10"/>
    <property type="match status" value="1"/>
</dbReference>
<evidence type="ECO:0000259" key="3">
    <source>
        <dbReference type="Pfam" id="PF15902"/>
    </source>
</evidence>
<evidence type="ECO:0000256" key="1">
    <source>
        <dbReference type="ARBA" id="ARBA00022737"/>
    </source>
</evidence>
<dbReference type="Proteomes" id="UP000198379">
    <property type="component" value="Unassembled WGS sequence"/>
</dbReference>
<dbReference type="CDD" id="cd15482">
    <property type="entry name" value="Sialidase_non-viral"/>
    <property type="match status" value="3"/>
</dbReference>
<dbReference type="EMBL" id="FZNY01000010">
    <property type="protein sequence ID" value="SNS28855.1"/>
    <property type="molecule type" value="Genomic_DNA"/>
</dbReference>
<dbReference type="PANTHER" id="PTHR12106:SF27">
    <property type="entry name" value="SORTILIN-RELATED RECEPTOR"/>
    <property type="match status" value="1"/>
</dbReference>
<keyword evidence="4" id="KW-0675">Receptor</keyword>
<feature type="region of interest" description="Disordered" evidence="2">
    <location>
        <begin position="525"/>
        <end position="546"/>
    </location>
</feature>
<feature type="compositionally biased region" description="Polar residues" evidence="2">
    <location>
        <begin position="525"/>
        <end position="545"/>
    </location>
</feature>
<evidence type="ECO:0000313" key="5">
    <source>
        <dbReference type="Proteomes" id="UP000198379"/>
    </source>
</evidence>
<feature type="domain" description="Sortilin N-terminal" evidence="3">
    <location>
        <begin position="125"/>
        <end position="215"/>
    </location>
</feature>